<dbReference type="InterPro" id="IPR005901">
    <property type="entry name" value="GLPGLI"/>
</dbReference>
<dbReference type="AlphaFoldDB" id="A0A497UIJ0"/>
<protein>
    <submittedName>
        <fullName evidence="2">GLPGLI family protein</fullName>
    </submittedName>
</protein>
<reference evidence="1 3" key="1">
    <citation type="submission" date="2017-12" db="EMBL/GenBank/DDBJ databases">
        <title>Genomic Encyclopedia of Type Strains, Phase III (KMG-III): the genomes of soil and plant-associated and newly described type strains.</title>
        <authorList>
            <person name="Whitman W."/>
        </authorList>
    </citation>
    <scope>NUCLEOTIDE SEQUENCE [LARGE SCALE GENOMIC DNA]</scope>
    <source>
        <strain evidence="1 3">IP-10</strain>
    </source>
</reference>
<evidence type="ECO:0000313" key="1">
    <source>
        <dbReference type="EMBL" id="PKW30113.1"/>
    </source>
</evidence>
<gene>
    <name evidence="1" type="ORF">B0G92_1762</name>
    <name evidence="2" type="ORF">CLV50_2334</name>
</gene>
<dbReference type="EMBL" id="PJND01000007">
    <property type="protein sequence ID" value="PKW30113.1"/>
    <property type="molecule type" value="Genomic_DNA"/>
</dbReference>
<evidence type="ECO:0000313" key="2">
    <source>
        <dbReference type="EMBL" id="RLJ24453.1"/>
    </source>
</evidence>
<organism evidence="2 4">
    <name type="scientific">Flavobacterium lindanitolerans</name>
    <dbReference type="NCBI Taxonomy" id="428988"/>
    <lineage>
        <taxon>Bacteria</taxon>
        <taxon>Pseudomonadati</taxon>
        <taxon>Bacteroidota</taxon>
        <taxon>Flavobacteriia</taxon>
        <taxon>Flavobacteriales</taxon>
        <taxon>Flavobacteriaceae</taxon>
        <taxon>Flavobacterium</taxon>
    </lineage>
</organism>
<proteinExistence type="predicted"/>
<evidence type="ECO:0000313" key="3">
    <source>
        <dbReference type="Proteomes" id="UP000233767"/>
    </source>
</evidence>
<dbReference type="RefSeq" id="WP_101471812.1">
    <property type="nucleotide sequence ID" value="NZ_PJND01000007.1"/>
</dbReference>
<sequence length="244" mass="28255">MRHIFLLLLLFTISICWGQTLTVDYKFDLADDKDKYGFSSFGIIRLITDGSNSISYVKVTDTIVSFKNIGETIQKASEFDFSNPAEYKDFVSNEYYSKTIFPKYLLKDNTYMTAWTITGNYKEILGYKCQQAVGNYRGRDYTLYFTTAIPIQNGPKKFDGLPGLILEVISNDGAIHYKAIKIQNSNEVIENPFDKLNLSYINWDQFINAYKDYFKRITNYVPDEDTAIFIPKRGIEVYINDNNE</sequence>
<evidence type="ECO:0000313" key="4">
    <source>
        <dbReference type="Proteomes" id="UP000275027"/>
    </source>
</evidence>
<dbReference type="NCBIfam" id="TIGR01200">
    <property type="entry name" value="GLPGLI"/>
    <property type="match status" value="1"/>
</dbReference>
<dbReference type="Proteomes" id="UP000275027">
    <property type="component" value="Unassembled WGS sequence"/>
</dbReference>
<reference evidence="2 4" key="2">
    <citation type="submission" date="2018-10" db="EMBL/GenBank/DDBJ databases">
        <title>Genomic Encyclopedia of Archaeal and Bacterial Type Strains, Phase II (KMG-II): from individual species to whole genera.</title>
        <authorList>
            <person name="Goeker M."/>
        </authorList>
    </citation>
    <scope>NUCLEOTIDE SEQUENCE [LARGE SCALE GENOMIC DNA]</scope>
    <source>
        <strain evidence="2 4">DSM 21886</strain>
    </source>
</reference>
<dbReference type="Pfam" id="PF09697">
    <property type="entry name" value="Porph_ging"/>
    <property type="match status" value="1"/>
</dbReference>
<dbReference type="EMBL" id="RCCB01000012">
    <property type="protein sequence ID" value="RLJ24453.1"/>
    <property type="molecule type" value="Genomic_DNA"/>
</dbReference>
<name>A0A497UIJ0_9FLAO</name>
<accession>A0A497UIJ0</accession>
<keyword evidence="3" id="KW-1185">Reference proteome</keyword>
<dbReference type="Proteomes" id="UP000233767">
    <property type="component" value="Unassembled WGS sequence"/>
</dbReference>
<comment type="caution">
    <text evidence="2">The sequence shown here is derived from an EMBL/GenBank/DDBJ whole genome shotgun (WGS) entry which is preliminary data.</text>
</comment>